<evidence type="ECO:0000256" key="2">
    <source>
        <dbReference type="ARBA" id="ARBA00010447"/>
    </source>
</evidence>
<evidence type="ECO:0000256" key="3">
    <source>
        <dbReference type="ARBA" id="ARBA00012239"/>
    </source>
</evidence>
<dbReference type="SUPFAM" id="SSF53383">
    <property type="entry name" value="PLP-dependent transferases"/>
    <property type="match status" value="1"/>
</dbReference>
<keyword evidence="10" id="KW-1185">Reference proteome</keyword>
<dbReference type="GO" id="GO:0031071">
    <property type="term" value="F:cysteine desulfurase activity"/>
    <property type="evidence" value="ECO:0007669"/>
    <property type="project" value="UniProtKB-EC"/>
</dbReference>
<comment type="similarity">
    <text evidence="2">Belongs to the class-V pyridoxal-phosphate-dependent aminotransferase family. Csd subfamily.</text>
</comment>
<comment type="caution">
    <text evidence="9">The sequence shown here is derived from an EMBL/GenBank/DDBJ whole genome shotgun (WGS) entry which is preliminary data.</text>
</comment>
<dbReference type="InterPro" id="IPR010970">
    <property type="entry name" value="Cys_dSase_SufS"/>
</dbReference>
<dbReference type="RefSeq" id="WP_037235029.1">
    <property type="nucleotide sequence ID" value="NZ_JAEMUK010000008.1"/>
</dbReference>
<dbReference type="InterPro" id="IPR015421">
    <property type="entry name" value="PyrdxlP-dep_Trfase_major"/>
</dbReference>
<reference evidence="9 10" key="1">
    <citation type="submission" date="2020-12" db="EMBL/GenBank/DDBJ databases">
        <title>Revised draft genomes of Rhodomicrobium vannielii ATCC 17100 and Rhodomicrobium udaipurense JA643.</title>
        <authorList>
            <person name="Conners E.M."/>
            <person name="Davenport E.J."/>
            <person name="Bose A."/>
        </authorList>
    </citation>
    <scope>NUCLEOTIDE SEQUENCE [LARGE SCALE GENOMIC DNA]</scope>
    <source>
        <strain evidence="9 10">JA643</strain>
    </source>
</reference>
<feature type="region of interest" description="Disordered" evidence="7">
    <location>
        <begin position="53"/>
        <end position="73"/>
    </location>
</feature>
<feature type="compositionally biased region" description="Polar residues" evidence="7">
    <location>
        <begin position="173"/>
        <end position="184"/>
    </location>
</feature>
<feature type="domain" description="Aminotransferase class V" evidence="8">
    <location>
        <begin position="282"/>
        <end position="651"/>
    </location>
</feature>
<dbReference type="CDD" id="cd06453">
    <property type="entry name" value="SufS_like"/>
    <property type="match status" value="1"/>
</dbReference>
<feature type="compositionally biased region" description="Polar residues" evidence="7">
    <location>
        <begin position="215"/>
        <end position="229"/>
    </location>
</feature>
<feature type="region of interest" description="Disordered" evidence="7">
    <location>
        <begin position="85"/>
        <end position="120"/>
    </location>
</feature>
<dbReference type="Proteomes" id="UP000623250">
    <property type="component" value="Unassembled WGS sequence"/>
</dbReference>
<dbReference type="Gene3D" id="3.90.1150.10">
    <property type="entry name" value="Aspartate Aminotransferase, domain 1"/>
    <property type="match status" value="1"/>
</dbReference>
<organism evidence="9 10">
    <name type="scientific">Rhodomicrobium udaipurense</name>
    <dbReference type="NCBI Taxonomy" id="1202716"/>
    <lineage>
        <taxon>Bacteria</taxon>
        <taxon>Pseudomonadati</taxon>
        <taxon>Pseudomonadota</taxon>
        <taxon>Alphaproteobacteria</taxon>
        <taxon>Hyphomicrobiales</taxon>
        <taxon>Hyphomicrobiaceae</taxon>
        <taxon>Rhodomicrobium</taxon>
    </lineage>
</organism>
<dbReference type="GO" id="GO:0030170">
    <property type="term" value="F:pyridoxal phosphate binding"/>
    <property type="evidence" value="ECO:0007669"/>
    <property type="project" value="InterPro"/>
</dbReference>
<keyword evidence="4" id="KW-0808">Transferase</keyword>
<comment type="catalytic activity">
    <reaction evidence="6">
        <text>(sulfur carrier)-H + L-cysteine = (sulfur carrier)-SH + L-alanine</text>
        <dbReference type="Rhea" id="RHEA:43892"/>
        <dbReference type="Rhea" id="RHEA-COMP:14737"/>
        <dbReference type="Rhea" id="RHEA-COMP:14739"/>
        <dbReference type="ChEBI" id="CHEBI:29917"/>
        <dbReference type="ChEBI" id="CHEBI:35235"/>
        <dbReference type="ChEBI" id="CHEBI:57972"/>
        <dbReference type="ChEBI" id="CHEBI:64428"/>
        <dbReference type="EC" id="2.8.1.7"/>
    </reaction>
</comment>
<dbReference type="PANTHER" id="PTHR43586">
    <property type="entry name" value="CYSTEINE DESULFURASE"/>
    <property type="match status" value="1"/>
</dbReference>
<keyword evidence="5" id="KW-0663">Pyridoxal phosphate</keyword>
<name>A0A8I1G924_9HYPH</name>
<evidence type="ECO:0000256" key="7">
    <source>
        <dbReference type="SAM" id="MobiDB-lite"/>
    </source>
</evidence>
<sequence>MPILTPTMADAPGSEAAPLADIGSGIAEALGGLPSPAGWPSADTLTRLANEMFATPPGGSLPPSAAPLASASPAPIEVTRSADIPLAGAPGRSSSFNPQAHGAPLSGPLNPASSPSAVPLPGEIHAKAAASPHVPQAAVPQPTPYAPSYFGGAHGLPLSGPSAPAQITGGPGQTETASKPTSTYPGLEEIARGFPDIPGLTGLTAPGKPAGQAPASRSTPTNAPNNGRPGSQFYFLDESHLSHSTNAKGGPLSQGPQTGYDVLAVRRDFPILHQQVNGRPLVWLDNAATTQKPQAVIDRLVHYYAWENSNVHRGAHELAARSTDAYEHARQKVAGFIGANSPEEIIFVRGATEGINLVAKSWGRQNIGEGDEIIVTWLEHHANIVPWQQLCTETGAKLKVVPVDDHGQLLLDAYEKLLGPRTKLVAFTQVSNALGTVTPAKAMIDMAHRYGARVLLDGAQSVSHMPVNVRALDADWFVLSGHKVFAPMGIGVVYGKKDLLDATQPWQGGGNMIKDVTFERTEYNAAPTRFEAGTGSIADAVGLGAAIDYLNGIGMDAIAAHEHNLIAYATKVLPDVPGLRIIGTAPEKAGVVSFVLAGQKSEAVGAALNQHGIAVRSGHHCAQPILRRFGLEATVRPSFALYNTFSDIDALVTALKRIQSGQNSFVG</sequence>
<dbReference type="InterPro" id="IPR000192">
    <property type="entry name" value="Aminotrans_V_dom"/>
</dbReference>
<dbReference type="NCBIfam" id="TIGR01979">
    <property type="entry name" value="sufS"/>
    <property type="match status" value="1"/>
</dbReference>
<evidence type="ECO:0000313" key="10">
    <source>
        <dbReference type="Proteomes" id="UP000623250"/>
    </source>
</evidence>
<dbReference type="PANTHER" id="PTHR43586:SF8">
    <property type="entry name" value="CYSTEINE DESULFURASE 1, CHLOROPLASTIC"/>
    <property type="match status" value="1"/>
</dbReference>
<dbReference type="EC" id="2.8.1.7" evidence="3"/>
<accession>A0A8I1G924</accession>
<comment type="cofactor">
    <cofactor evidence="1">
        <name>pyridoxal 5'-phosphate</name>
        <dbReference type="ChEBI" id="CHEBI:597326"/>
    </cofactor>
</comment>
<dbReference type="Gene3D" id="3.40.640.10">
    <property type="entry name" value="Type I PLP-dependent aspartate aminotransferase-like (Major domain)"/>
    <property type="match status" value="1"/>
</dbReference>
<dbReference type="EMBL" id="JAEMUK010000008">
    <property type="protein sequence ID" value="MBJ7542792.1"/>
    <property type="molecule type" value="Genomic_DNA"/>
</dbReference>
<evidence type="ECO:0000259" key="8">
    <source>
        <dbReference type="Pfam" id="PF00266"/>
    </source>
</evidence>
<evidence type="ECO:0000256" key="5">
    <source>
        <dbReference type="ARBA" id="ARBA00022898"/>
    </source>
</evidence>
<dbReference type="InterPro" id="IPR015424">
    <property type="entry name" value="PyrdxlP-dep_Trfase"/>
</dbReference>
<dbReference type="Pfam" id="PF00266">
    <property type="entry name" value="Aminotran_5"/>
    <property type="match status" value="1"/>
</dbReference>
<gene>
    <name evidence="9" type="ORF">JDN41_04400</name>
</gene>
<dbReference type="InterPro" id="IPR015422">
    <property type="entry name" value="PyrdxlP-dep_Trfase_small"/>
</dbReference>
<evidence type="ECO:0000256" key="6">
    <source>
        <dbReference type="ARBA" id="ARBA00050776"/>
    </source>
</evidence>
<dbReference type="GO" id="GO:0006534">
    <property type="term" value="P:cysteine metabolic process"/>
    <property type="evidence" value="ECO:0007669"/>
    <property type="project" value="InterPro"/>
</dbReference>
<proteinExistence type="inferred from homology"/>
<evidence type="ECO:0000313" key="9">
    <source>
        <dbReference type="EMBL" id="MBJ7542792.1"/>
    </source>
</evidence>
<feature type="compositionally biased region" description="Low complexity" evidence="7">
    <location>
        <begin position="56"/>
        <end position="73"/>
    </location>
</feature>
<feature type="region of interest" description="Disordered" evidence="7">
    <location>
        <begin position="150"/>
        <end position="233"/>
    </location>
</feature>
<dbReference type="AlphaFoldDB" id="A0A8I1G924"/>
<dbReference type="NCBIfam" id="NF041166">
    <property type="entry name" value="f2_encap_cargo1"/>
    <property type="match status" value="1"/>
</dbReference>
<protein>
    <recommendedName>
        <fullName evidence="3">cysteine desulfurase</fullName>
        <ecNumber evidence="3">2.8.1.7</ecNumber>
    </recommendedName>
</protein>
<evidence type="ECO:0000256" key="4">
    <source>
        <dbReference type="ARBA" id="ARBA00022679"/>
    </source>
</evidence>
<evidence type="ECO:0000256" key="1">
    <source>
        <dbReference type="ARBA" id="ARBA00001933"/>
    </source>
</evidence>